<organism evidence="3 4">
    <name type="scientific">Salmo salar</name>
    <name type="common">Atlantic salmon</name>
    <dbReference type="NCBI Taxonomy" id="8030"/>
    <lineage>
        <taxon>Eukaryota</taxon>
        <taxon>Metazoa</taxon>
        <taxon>Chordata</taxon>
        <taxon>Craniata</taxon>
        <taxon>Vertebrata</taxon>
        <taxon>Euteleostomi</taxon>
        <taxon>Actinopterygii</taxon>
        <taxon>Neopterygii</taxon>
        <taxon>Teleostei</taxon>
        <taxon>Protacanthopterygii</taxon>
        <taxon>Salmoniformes</taxon>
        <taxon>Salmonidae</taxon>
        <taxon>Salmoninae</taxon>
        <taxon>Salmo</taxon>
    </lineage>
</organism>
<evidence type="ECO:0000313" key="5">
    <source>
        <dbReference type="RefSeq" id="XP_045544373.1"/>
    </source>
</evidence>
<protein>
    <submittedName>
        <fullName evidence="4 5">Laminin subunit beta-4-like isoform X1</fullName>
    </submittedName>
</protein>
<evidence type="ECO:0000313" key="3">
    <source>
        <dbReference type="Proteomes" id="UP001652741"/>
    </source>
</evidence>
<feature type="domain" description="LAMB1/2/3/4 helical" evidence="2">
    <location>
        <begin position="28"/>
        <end position="119"/>
    </location>
</feature>
<keyword evidence="3" id="KW-1185">Reference proteome</keyword>
<gene>
    <name evidence="4 5" type="primary">LOC106561510</name>
</gene>
<dbReference type="RefSeq" id="XP_045544373.1">
    <property type="nucleotide sequence ID" value="XM_045688417.1"/>
</dbReference>
<dbReference type="RefSeq" id="XP_045544372.1">
    <property type="nucleotide sequence ID" value="XM_045688416.1"/>
</dbReference>
<evidence type="ECO:0000256" key="1">
    <source>
        <dbReference type="SAM" id="Coils"/>
    </source>
</evidence>
<sequence>MRPNRRLRTPITNWRRYRRRSLTARMTGRRKEKKDTKDLIKRVKDYLTVSDEMVAPEDMERLAKGVLAIQLPGSLDDILSMIQNIRGMLANFTEFKEDLKKLEDQAKTAQDLLENALDIRRLEKAKESNDMAHEMIQEIEKKRNNTETNFNSSRPPEMLEEIEALKKKTEMNREQAEQAKADVITALGSATNTKEDLEKVIALFDKLKEGNTNQDSNEVVIEHLKNITMEAEKITKYLQDKIQQIWLSKTSTTTKRTKPWRLPCCWRWWNPSEGRLPPVWMGTLTVPPNTLGGSREEDSGFYLQDGIQGHRLLALIIMLTLHIHKHVIADAISSTNNFL</sequence>
<dbReference type="GeneID" id="106561510"/>
<dbReference type="InterPro" id="IPR056558">
    <property type="entry name" value="LAMB1-4_helical"/>
</dbReference>
<dbReference type="Pfam" id="PF23219">
    <property type="entry name" value="LAMB1"/>
    <property type="match status" value="1"/>
</dbReference>
<proteinExistence type="predicted"/>
<feature type="coiled-coil region" evidence="1">
    <location>
        <begin position="85"/>
        <end position="182"/>
    </location>
</feature>
<keyword evidence="1" id="KW-0175">Coiled coil</keyword>
<accession>A0ABM3CCU7</accession>
<evidence type="ECO:0000259" key="2">
    <source>
        <dbReference type="Pfam" id="PF23219"/>
    </source>
</evidence>
<name>A0ABM3CCU7_SALSA</name>
<reference evidence="4 5" key="1">
    <citation type="submission" date="2025-05" db="UniProtKB">
        <authorList>
            <consortium name="RefSeq"/>
        </authorList>
    </citation>
    <scope>IDENTIFICATION</scope>
</reference>
<dbReference type="Proteomes" id="UP001652741">
    <property type="component" value="Chromosome ssa10"/>
</dbReference>
<evidence type="ECO:0000313" key="4">
    <source>
        <dbReference type="RefSeq" id="XP_045544372.1"/>
    </source>
</evidence>